<dbReference type="AlphaFoldDB" id="A0A4Y2MNS6"/>
<evidence type="ECO:0000313" key="2">
    <source>
        <dbReference type="Proteomes" id="UP000499080"/>
    </source>
</evidence>
<proteinExistence type="predicted"/>
<organism evidence="1 2">
    <name type="scientific">Araneus ventricosus</name>
    <name type="common">Orbweaver spider</name>
    <name type="synonym">Epeira ventricosa</name>
    <dbReference type="NCBI Taxonomy" id="182803"/>
    <lineage>
        <taxon>Eukaryota</taxon>
        <taxon>Metazoa</taxon>
        <taxon>Ecdysozoa</taxon>
        <taxon>Arthropoda</taxon>
        <taxon>Chelicerata</taxon>
        <taxon>Arachnida</taxon>
        <taxon>Araneae</taxon>
        <taxon>Araneomorphae</taxon>
        <taxon>Entelegynae</taxon>
        <taxon>Araneoidea</taxon>
        <taxon>Araneidae</taxon>
        <taxon>Araneus</taxon>
    </lineage>
</organism>
<evidence type="ECO:0000313" key="1">
    <source>
        <dbReference type="EMBL" id="GBN28189.1"/>
    </source>
</evidence>
<sequence length="142" mass="16376">MTSFTGDAVFSRFQHTVRFSCKRLRGLFWYPRLGWVPHVNNGTQPNSQLNQYRIDPLHDICPTPTLIKTGVCAPRRWTSSLICTIDTSPYLSCWRSFKHRDANRHSVLEQSTIVTLEGSDWTRESDVTLLHIASTVRHAYLV</sequence>
<accession>A0A4Y2MNS6</accession>
<comment type="caution">
    <text evidence="1">The sequence shown here is derived from an EMBL/GenBank/DDBJ whole genome shotgun (WGS) entry which is preliminary data.</text>
</comment>
<dbReference type="EMBL" id="BGPR01007611">
    <property type="protein sequence ID" value="GBN28189.1"/>
    <property type="molecule type" value="Genomic_DNA"/>
</dbReference>
<gene>
    <name evidence="1" type="ORF">AVEN_225581_1</name>
</gene>
<reference evidence="1 2" key="1">
    <citation type="journal article" date="2019" name="Sci. Rep.">
        <title>Orb-weaving spider Araneus ventricosus genome elucidates the spidroin gene catalogue.</title>
        <authorList>
            <person name="Kono N."/>
            <person name="Nakamura H."/>
            <person name="Ohtoshi R."/>
            <person name="Moran D.A.P."/>
            <person name="Shinohara A."/>
            <person name="Yoshida Y."/>
            <person name="Fujiwara M."/>
            <person name="Mori M."/>
            <person name="Tomita M."/>
            <person name="Arakawa K."/>
        </authorList>
    </citation>
    <scope>NUCLEOTIDE SEQUENCE [LARGE SCALE GENOMIC DNA]</scope>
</reference>
<dbReference type="Proteomes" id="UP000499080">
    <property type="component" value="Unassembled WGS sequence"/>
</dbReference>
<keyword evidence="2" id="KW-1185">Reference proteome</keyword>
<protein>
    <submittedName>
        <fullName evidence="1">Uncharacterized protein</fullName>
    </submittedName>
</protein>
<name>A0A4Y2MNS6_ARAVE</name>